<gene>
    <name evidence="1" type="ORF">UFOVP420_46</name>
</gene>
<reference evidence="1" key="1">
    <citation type="submission" date="2020-04" db="EMBL/GenBank/DDBJ databases">
        <authorList>
            <person name="Chiriac C."/>
            <person name="Salcher M."/>
            <person name="Ghai R."/>
            <person name="Kavagutti S V."/>
        </authorList>
    </citation>
    <scope>NUCLEOTIDE SEQUENCE</scope>
</reference>
<proteinExistence type="predicted"/>
<sequence length="72" mass="8421">MNPFDKDYKAQLSFRDLETDRKRSYQASRVLNDKRKTGVEPYPSLASRVGAFEGINPRKVTVEMPKMKKSRR</sequence>
<organism evidence="1">
    <name type="scientific">uncultured Caudovirales phage</name>
    <dbReference type="NCBI Taxonomy" id="2100421"/>
    <lineage>
        <taxon>Viruses</taxon>
        <taxon>Duplodnaviria</taxon>
        <taxon>Heunggongvirae</taxon>
        <taxon>Uroviricota</taxon>
        <taxon>Caudoviricetes</taxon>
        <taxon>Peduoviridae</taxon>
        <taxon>Maltschvirus</taxon>
        <taxon>Maltschvirus maltsch</taxon>
    </lineage>
</organism>
<name>A0A6J5M9J9_9CAUD</name>
<dbReference type="EMBL" id="LR796394">
    <property type="protein sequence ID" value="CAB4141696.1"/>
    <property type="molecule type" value="Genomic_DNA"/>
</dbReference>
<protein>
    <submittedName>
        <fullName evidence="1">Uncharacterized protein</fullName>
    </submittedName>
</protein>
<accession>A0A6J5M9J9</accession>
<evidence type="ECO:0000313" key="1">
    <source>
        <dbReference type="EMBL" id="CAB4141696.1"/>
    </source>
</evidence>